<comment type="caution">
    <text evidence="2">The sequence shown here is derived from an EMBL/GenBank/DDBJ whole genome shotgun (WGS) entry which is preliminary data.</text>
</comment>
<dbReference type="AlphaFoldDB" id="A0A372G2N2"/>
<organism evidence="2 3">
    <name type="scientific">Micromonospora craniellae</name>
    <dbReference type="NCBI Taxonomy" id="2294034"/>
    <lineage>
        <taxon>Bacteria</taxon>
        <taxon>Bacillati</taxon>
        <taxon>Actinomycetota</taxon>
        <taxon>Actinomycetes</taxon>
        <taxon>Micromonosporales</taxon>
        <taxon>Micromonosporaceae</taxon>
        <taxon>Micromonospora</taxon>
    </lineage>
</organism>
<proteinExistence type="predicted"/>
<dbReference type="Proteomes" id="UP000262621">
    <property type="component" value="Unassembled WGS sequence"/>
</dbReference>
<feature type="compositionally biased region" description="Low complexity" evidence="1">
    <location>
        <begin position="67"/>
        <end position="83"/>
    </location>
</feature>
<evidence type="ECO:0000313" key="2">
    <source>
        <dbReference type="EMBL" id="RFS47029.1"/>
    </source>
</evidence>
<dbReference type="EMBL" id="QVFU01000005">
    <property type="protein sequence ID" value="RFS47029.1"/>
    <property type="molecule type" value="Genomic_DNA"/>
</dbReference>
<sequence length="118" mass="11619">MVIVAAAPSSSAPPTGVNTNCRVTPFVVMAAVSPSAGPMIVQSGHASTLPTLVTSCSPPMESAETAGKPSSKKSTGSSGFHSKVTGSAARNSPPGQVRVTTTTSSRMPAPGSPSKPLA</sequence>
<keyword evidence="3" id="KW-1185">Reference proteome</keyword>
<protein>
    <submittedName>
        <fullName evidence="2">Uncharacterized protein</fullName>
    </submittedName>
</protein>
<feature type="region of interest" description="Disordered" evidence="1">
    <location>
        <begin position="49"/>
        <end position="118"/>
    </location>
</feature>
<gene>
    <name evidence="2" type="ORF">D0Q02_07660</name>
</gene>
<feature type="compositionally biased region" description="Polar residues" evidence="1">
    <location>
        <begin position="84"/>
        <end position="106"/>
    </location>
</feature>
<accession>A0A372G2N2</accession>
<evidence type="ECO:0000313" key="3">
    <source>
        <dbReference type="Proteomes" id="UP000262621"/>
    </source>
</evidence>
<name>A0A372G2N2_9ACTN</name>
<reference evidence="2 3" key="1">
    <citation type="submission" date="2018-08" db="EMBL/GenBank/DDBJ databases">
        <title>Verrucosispora craniellae sp. nov., isolated from a marine sponge in the South China Sea.</title>
        <authorList>
            <person name="Li L."/>
            <person name="Lin H.W."/>
        </authorList>
    </citation>
    <scope>NUCLEOTIDE SEQUENCE [LARGE SCALE GENOMIC DNA]</scope>
    <source>
        <strain evidence="2 3">LHW63014</strain>
    </source>
</reference>
<evidence type="ECO:0000256" key="1">
    <source>
        <dbReference type="SAM" id="MobiDB-lite"/>
    </source>
</evidence>